<evidence type="ECO:0000256" key="1">
    <source>
        <dbReference type="SAM" id="MobiDB-lite"/>
    </source>
</evidence>
<feature type="compositionally biased region" description="Gly residues" evidence="1">
    <location>
        <begin position="250"/>
        <end position="272"/>
    </location>
</feature>
<evidence type="ECO:0000313" key="4">
    <source>
        <dbReference type="EMBL" id="ACX97104.1"/>
    </source>
</evidence>
<dbReference type="KEGG" id="hna:Hneap_2294"/>
<dbReference type="AlphaFoldDB" id="D0KWY4"/>
<feature type="domain" description="TadE-like" evidence="3">
    <location>
        <begin position="13"/>
        <end position="55"/>
    </location>
</feature>
<protein>
    <submittedName>
        <fullName evidence="4">TadE family protein</fullName>
    </submittedName>
</protein>
<dbReference type="STRING" id="555778.Hneap_2294"/>
<feature type="region of interest" description="Disordered" evidence="1">
    <location>
        <begin position="208"/>
        <end position="280"/>
    </location>
</feature>
<dbReference type="Pfam" id="PF07811">
    <property type="entry name" value="TadE"/>
    <property type="match status" value="1"/>
</dbReference>
<feature type="compositionally biased region" description="Low complexity" evidence="1">
    <location>
        <begin position="225"/>
        <end position="249"/>
    </location>
</feature>
<keyword evidence="2" id="KW-1133">Transmembrane helix</keyword>
<dbReference type="RefSeq" id="WP_012825135.1">
    <property type="nucleotide sequence ID" value="NC_013422.1"/>
</dbReference>
<dbReference type="InterPro" id="IPR012495">
    <property type="entry name" value="TadE-like_dom"/>
</dbReference>
<dbReference type="eggNOG" id="COG4961">
    <property type="taxonomic scope" value="Bacteria"/>
</dbReference>
<evidence type="ECO:0000313" key="5">
    <source>
        <dbReference type="Proteomes" id="UP000009102"/>
    </source>
</evidence>
<reference evidence="4 5" key="1">
    <citation type="submission" date="2009-10" db="EMBL/GenBank/DDBJ databases">
        <title>Complete sequence of Halothiobacillus neapolitanus c2.</title>
        <authorList>
            <consortium name="US DOE Joint Genome Institute"/>
            <person name="Lucas S."/>
            <person name="Copeland A."/>
            <person name="Lapidus A."/>
            <person name="Glavina del Rio T."/>
            <person name="Tice H."/>
            <person name="Bruce D."/>
            <person name="Goodwin L."/>
            <person name="Pitluck S."/>
            <person name="Davenport K."/>
            <person name="Brettin T."/>
            <person name="Detter J.C."/>
            <person name="Han C."/>
            <person name="Tapia R."/>
            <person name="Larimer F."/>
            <person name="Land M."/>
            <person name="Hauser L."/>
            <person name="Kyrpides N."/>
            <person name="Mikhailova N."/>
            <person name="Kerfeld C."/>
            <person name="Cannon G."/>
            <person name="Heinhort S."/>
        </authorList>
    </citation>
    <scope>NUCLEOTIDE SEQUENCE [LARGE SCALE GENOMIC DNA]</scope>
    <source>
        <strain evidence="5">ATCC 23641 / c2</strain>
    </source>
</reference>
<dbReference type="Proteomes" id="UP000009102">
    <property type="component" value="Chromosome"/>
</dbReference>
<keyword evidence="2" id="KW-0812">Transmembrane</keyword>
<evidence type="ECO:0000259" key="3">
    <source>
        <dbReference type="Pfam" id="PF07811"/>
    </source>
</evidence>
<dbReference type="EMBL" id="CP001801">
    <property type="protein sequence ID" value="ACX97104.1"/>
    <property type="molecule type" value="Genomic_DNA"/>
</dbReference>
<proteinExistence type="predicted"/>
<name>D0KWY4_HALNC</name>
<evidence type="ECO:0000256" key="2">
    <source>
        <dbReference type="SAM" id="Phobius"/>
    </source>
</evidence>
<keyword evidence="2" id="KW-0472">Membrane</keyword>
<gene>
    <name evidence="4" type="ordered locus">Hneap_2294</name>
</gene>
<dbReference type="HOGENOM" id="CLU_092012_0_0_6"/>
<keyword evidence="5" id="KW-1185">Reference proteome</keyword>
<feature type="transmembrane region" description="Helical" evidence="2">
    <location>
        <begin position="20"/>
        <end position="40"/>
    </location>
</feature>
<accession>D0KWY4</accession>
<organism evidence="4 5">
    <name type="scientific">Halothiobacillus neapolitanus (strain ATCC 23641 / DSM 15147 / CIP 104769 / NCIMB 8539 / c2)</name>
    <name type="common">Thiobacillus neapolitanus</name>
    <dbReference type="NCBI Taxonomy" id="555778"/>
    <lineage>
        <taxon>Bacteria</taxon>
        <taxon>Pseudomonadati</taxon>
        <taxon>Pseudomonadota</taxon>
        <taxon>Gammaproteobacteria</taxon>
        <taxon>Chromatiales</taxon>
        <taxon>Halothiobacillaceae</taxon>
        <taxon>Halothiobacillus</taxon>
    </lineage>
</organism>
<sequence>MMNTFTLFHRQRGQGLVEAVIVLPVFGLFLLGIFQGILLYRAKTTLDYAAFMAARSGAMNFAQKNAMIDGLARGLMPLYAHQTGGGAVVAAYAKAKADIQLGQSAAITIISPTKAAFTDWQETQYDGVAAIPNDSLPFRGSAIGTKSHMTVQDANLLKIKVTYQYPLIVPVIDRLIGHLDVARTAIAGHPVYSLDIQAQATELMQTPIRDPNLLPSGTGGGNKNGSGSLNNGNSLGSGNNRSGNNSGNSSGSGGSSGGSGSNNNGNGNGGGSQPPSDVCI</sequence>